<dbReference type="InterPro" id="IPR013857">
    <property type="entry name" value="NADH-UbQ_OxRdtase-assoc_prot30"/>
</dbReference>
<dbReference type="PANTHER" id="PTHR13194">
    <property type="entry name" value="COMPLEX I INTERMEDIATE-ASSOCIATED PROTEIN 30"/>
    <property type="match status" value="1"/>
</dbReference>
<organism evidence="6 7">
    <name type="scientific">Xylocopa violacea</name>
    <name type="common">Violet carpenter bee</name>
    <name type="synonym">Apis violacea</name>
    <dbReference type="NCBI Taxonomy" id="135666"/>
    <lineage>
        <taxon>Eukaryota</taxon>
        <taxon>Metazoa</taxon>
        <taxon>Ecdysozoa</taxon>
        <taxon>Arthropoda</taxon>
        <taxon>Hexapoda</taxon>
        <taxon>Insecta</taxon>
        <taxon>Pterygota</taxon>
        <taxon>Neoptera</taxon>
        <taxon>Endopterygota</taxon>
        <taxon>Hymenoptera</taxon>
        <taxon>Apocrita</taxon>
        <taxon>Aculeata</taxon>
        <taxon>Apoidea</taxon>
        <taxon>Anthophila</taxon>
        <taxon>Apidae</taxon>
        <taxon>Xylocopa</taxon>
        <taxon>Xylocopa</taxon>
    </lineage>
</organism>
<name>A0ABP1PG36_XYLVO</name>
<keyword evidence="7" id="KW-1185">Reference proteome</keyword>
<evidence type="ECO:0000313" key="6">
    <source>
        <dbReference type="EMBL" id="CAL7951119.1"/>
    </source>
</evidence>
<dbReference type="Proteomes" id="UP001642520">
    <property type="component" value="Unassembled WGS sequence"/>
</dbReference>
<comment type="similarity">
    <text evidence="2">Belongs to the CIA30 family.</text>
</comment>
<evidence type="ECO:0000256" key="1">
    <source>
        <dbReference type="ARBA" id="ARBA00004173"/>
    </source>
</evidence>
<keyword evidence="4" id="KW-0143">Chaperone</keyword>
<dbReference type="Pfam" id="PF08547">
    <property type="entry name" value="CIA30"/>
    <property type="match status" value="1"/>
</dbReference>
<evidence type="ECO:0000256" key="2">
    <source>
        <dbReference type="ARBA" id="ARBA00007884"/>
    </source>
</evidence>
<protein>
    <recommendedName>
        <fullName evidence="5">NADH:ubiquinone oxidoreductase intermediate-associated protein 30 domain-containing protein</fullName>
    </recommendedName>
</protein>
<evidence type="ECO:0000256" key="4">
    <source>
        <dbReference type="ARBA" id="ARBA00023186"/>
    </source>
</evidence>
<evidence type="ECO:0000256" key="3">
    <source>
        <dbReference type="ARBA" id="ARBA00023128"/>
    </source>
</evidence>
<proteinExistence type="inferred from homology"/>
<keyword evidence="3" id="KW-0496">Mitochondrion</keyword>
<comment type="subcellular location">
    <subcellularLocation>
        <location evidence="1">Mitochondrion</location>
    </subcellularLocation>
</comment>
<comment type="caution">
    <text evidence="6">The sequence shown here is derived from an EMBL/GenBank/DDBJ whole genome shotgun (WGS) entry which is preliminary data.</text>
</comment>
<accession>A0ABP1PG36</accession>
<evidence type="ECO:0000313" key="7">
    <source>
        <dbReference type="Proteomes" id="UP001642520"/>
    </source>
</evidence>
<gene>
    <name evidence="6" type="ORF">XYLVIOL_LOCUS10378</name>
</gene>
<dbReference type="InterPro" id="IPR039131">
    <property type="entry name" value="NDUFAF1"/>
</dbReference>
<sequence length="285" mass="33084">MKTAMFRLLKPHKGASLIIKRTFHESPNSGYSPMYHKPPKDLTFLQRLRRACSEFKEELKLWKQELRCHYSLHSAIVPPYELDIVWKFDGTQKSLDQWIVNSDKDYNHGFSIANLELSPSGTGIFHGTLDTRIPKDGQTARSGYCNITSVKKRKSFKRLDNYNWVSYNELVLRVRGDGRCYVLNILQKGPIDIAWYNSSNYVMYTRGGPYWQTVKIPFSKFLFSVKGQINENQLPMSENLVTNFGITIADKKPGPFRLEIDYIGVSFNPDIFERFAYETVKVNRV</sequence>
<reference evidence="6 7" key="1">
    <citation type="submission" date="2024-08" db="EMBL/GenBank/DDBJ databases">
        <authorList>
            <person name="Will J Nash"/>
            <person name="Angela Man"/>
            <person name="Seanna McTaggart"/>
            <person name="Kendall Baker"/>
            <person name="Tom Barker"/>
            <person name="Leah Catchpole"/>
            <person name="Alex Durrant"/>
            <person name="Karim Gharbi"/>
            <person name="Naomi Irish"/>
            <person name="Gemy Kaithakottil"/>
            <person name="Debby Ku"/>
            <person name="Aaliyah Providence"/>
            <person name="Felix Shaw"/>
            <person name="David Swarbreck"/>
            <person name="Chris Watkins"/>
            <person name="Ann M. McCartney"/>
            <person name="Giulio Formenti"/>
            <person name="Alice Mouton"/>
            <person name="Noel Vella"/>
            <person name="Bjorn M von Reumont"/>
            <person name="Adriana Vella"/>
            <person name="Wilfried Haerty"/>
        </authorList>
    </citation>
    <scope>NUCLEOTIDE SEQUENCE [LARGE SCALE GENOMIC DNA]</scope>
</reference>
<dbReference type="PANTHER" id="PTHR13194:SF18">
    <property type="entry name" value="COMPLEX I INTERMEDIATE-ASSOCIATED PROTEIN 30, MITOCHONDRIAL"/>
    <property type="match status" value="1"/>
</dbReference>
<dbReference type="InterPro" id="IPR008979">
    <property type="entry name" value="Galactose-bd-like_sf"/>
</dbReference>
<dbReference type="SUPFAM" id="SSF49785">
    <property type="entry name" value="Galactose-binding domain-like"/>
    <property type="match status" value="1"/>
</dbReference>
<dbReference type="EMBL" id="CAXAJV020001300">
    <property type="protein sequence ID" value="CAL7951119.1"/>
    <property type="molecule type" value="Genomic_DNA"/>
</dbReference>
<evidence type="ECO:0000259" key="5">
    <source>
        <dbReference type="Pfam" id="PF08547"/>
    </source>
</evidence>
<feature type="domain" description="NADH:ubiquinone oxidoreductase intermediate-associated protein 30" evidence="5">
    <location>
        <begin position="88"/>
        <end position="260"/>
    </location>
</feature>